<evidence type="ECO:0000313" key="2">
    <source>
        <dbReference type="Proteomes" id="UP000276542"/>
    </source>
</evidence>
<dbReference type="EMBL" id="QYRP01000002">
    <property type="protein sequence ID" value="RJS46627.1"/>
    <property type="molecule type" value="Genomic_DNA"/>
</dbReference>
<evidence type="ECO:0000313" key="1">
    <source>
        <dbReference type="EMBL" id="RJS46627.1"/>
    </source>
</evidence>
<evidence type="ECO:0008006" key="3">
    <source>
        <dbReference type="Google" id="ProtNLM"/>
    </source>
</evidence>
<gene>
    <name evidence="1" type="ORF">D4739_10635</name>
</gene>
<dbReference type="Proteomes" id="UP000276542">
    <property type="component" value="Unassembled WGS sequence"/>
</dbReference>
<accession>A0A3A5HFW7</accession>
<sequence>MSGQLPGRLPGRRIADRAVRKLGPGVIIAVAAPLVTTVALLAQAPADTQVDTATHAPTRHPLSAVDLICPPSSHGPVTLGSVRPDTEEPEGSLTWRVPGSDARTTVALAAGGTAQLPDGHALLLHGDGAEARGLFGARFSSGRPAAAECASPAGVRWFVGAGSGAAHLSTLTLANPDGGPAVADVTIWSVDGKLEQIESRGLTIPGGHVSTLPLERLAPNADELAVRVVVARGRLSSMLRDEYGDVGGPVRTDGLPASATPARTQLVPALTRKASSRVLTLVNPSSHEARVKLQLVGARSTFTPTGLEEIRVPAGRVVVTDLTKALSSVIAEEDVALRLESTSPVTAGLREIVAGDLLHHPAVALGNGSTASVLPAAGTRSVVVSAGATAGQVTLTWPGSSAAATVVRLAPGTSQAFEVPKGATTVVVSSKVDYVAAVRVQSGDGATVIPLRPLLSDLLVPSVRPAWPPR</sequence>
<protein>
    <recommendedName>
        <fullName evidence="3">Secreted protein</fullName>
    </recommendedName>
</protein>
<dbReference type="RefSeq" id="WP_120060598.1">
    <property type="nucleotide sequence ID" value="NZ_QYRP01000002.1"/>
</dbReference>
<dbReference type="Pfam" id="PF18986">
    <property type="entry name" value="DUF5719"/>
    <property type="match status" value="1"/>
</dbReference>
<dbReference type="OrthoDB" id="3729011at2"/>
<comment type="caution">
    <text evidence="1">The sequence shown here is derived from an EMBL/GenBank/DDBJ whole genome shotgun (WGS) entry which is preliminary data.</text>
</comment>
<organism evidence="1 2">
    <name type="scientific">Nocardioides cavernaquae</name>
    <dbReference type="NCBI Taxonomy" id="2321396"/>
    <lineage>
        <taxon>Bacteria</taxon>
        <taxon>Bacillati</taxon>
        <taxon>Actinomycetota</taxon>
        <taxon>Actinomycetes</taxon>
        <taxon>Propionibacteriales</taxon>
        <taxon>Nocardioidaceae</taxon>
        <taxon>Nocardioides</taxon>
    </lineage>
</organism>
<proteinExistence type="predicted"/>
<keyword evidence="2" id="KW-1185">Reference proteome</keyword>
<name>A0A3A5HFW7_9ACTN</name>
<reference evidence="2" key="1">
    <citation type="submission" date="2018-09" db="EMBL/GenBank/DDBJ databases">
        <authorList>
            <person name="Zhu H."/>
        </authorList>
    </citation>
    <scope>NUCLEOTIDE SEQUENCE [LARGE SCALE GENOMIC DNA]</scope>
    <source>
        <strain evidence="2">K1W22B-1</strain>
    </source>
</reference>
<dbReference type="InterPro" id="IPR043777">
    <property type="entry name" value="DUF5719"/>
</dbReference>
<dbReference type="AlphaFoldDB" id="A0A3A5HFW7"/>